<evidence type="ECO:0000256" key="3">
    <source>
        <dbReference type="ARBA" id="ARBA00022842"/>
    </source>
</evidence>
<keyword evidence="2 6" id="KW-0479">Metal-binding</keyword>
<feature type="domain" description="Thiamine pyrophosphate enzyme TPP-binding" evidence="7">
    <location>
        <begin position="437"/>
        <end position="566"/>
    </location>
</feature>
<reference evidence="11" key="1">
    <citation type="journal article" date="2019" name="Int. J. Syst. Evol. Microbiol.">
        <title>The Global Catalogue of Microorganisms (GCM) 10K type strain sequencing project: providing services to taxonomists for standard genome sequencing and annotation.</title>
        <authorList>
            <consortium name="The Broad Institute Genomics Platform"/>
            <consortium name="The Broad Institute Genome Sequencing Center for Infectious Disease"/>
            <person name="Wu L."/>
            <person name="Ma J."/>
        </authorList>
    </citation>
    <scope>NUCLEOTIDE SEQUENCE [LARGE SCALE GENOMIC DNA]</scope>
    <source>
        <strain evidence="11">CCUG 62215</strain>
    </source>
</reference>
<comment type="catalytic activity">
    <reaction evidence="6">
        <text>isochorismate + 2-oxoglutarate + H(+) = 5-enolpyruvoyl-6-hydroxy-2-succinyl-cyclohex-3-ene-1-carboxylate + CO2</text>
        <dbReference type="Rhea" id="RHEA:25593"/>
        <dbReference type="ChEBI" id="CHEBI:15378"/>
        <dbReference type="ChEBI" id="CHEBI:16526"/>
        <dbReference type="ChEBI" id="CHEBI:16810"/>
        <dbReference type="ChEBI" id="CHEBI:29780"/>
        <dbReference type="ChEBI" id="CHEBI:58818"/>
        <dbReference type="EC" id="2.2.1.9"/>
    </reaction>
</comment>
<evidence type="ECO:0000256" key="6">
    <source>
        <dbReference type="HAMAP-Rule" id="MF_01659"/>
    </source>
</evidence>
<dbReference type="GO" id="GO:0070204">
    <property type="term" value="F:2-succinyl-5-enolpyruvyl-6-hydroxy-3-cyclohexene-1-carboxylic-acid synthase activity"/>
    <property type="evidence" value="ECO:0007669"/>
    <property type="project" value="UniProtKB-EC"/>
</dbReference>
<comment type="cofactor">
    <cofactor evidence="6">
        <name>Mg(2+)</name>
        <dbReference type="ChEBI" id="CHEBI:18420"/>
    </cofactor>
    <cofactor evidence="6">
        <name>Mn(2+)</name>
        <dbReference type="ChEBI" id="CHEBI:29035"/>
    </cofactor>
</comment>
<evidence type="ECO:0000256" key="1">
    <source>
        <dbReference type="ARBA" id="ARBA00022679"/>
    </source>
</evidence>
<accession>A0ABW3N8A6</accession>
<dbReference type="InterPro" id="IPR012001">
    <property type="entry name" value="Thiamin_PyroP_enz_TPP-bd_dom"/>
</dbReference>
<comment type="cofactor">
    <cofactor evidence="6">
        <name>thiamine diphosphate</name>
        <dbReference type="ChEBI" id="CHEBI:58937"/>
    </cofactor>
    <text evidence="6">Binds 1 thiamine pyrophosphate per subunit.</text>
</comment>
<dbReference type="InterPro" id="IPR004433">
    <property type="entry name" value="MenaQ_synth_MenD"/>
</dbReference>
<dbReference type="RefSeq" id="WP_386131107.1">
    <property type="nucleotide sequence ID" value="NZ_JBHTJL010000015.1"/>
</dbReference>
<keyword evidence="6" id="KW-0474">Menaquinone biosynthesis</keyword>
<evidence type="ECO:0000259" key="7">
    <source>
        <dbReference type="Pfam" id="PF02775"/>
    </source>
</evidence>
<dbReference type="HAMAP" id="MF_01659">
    <property type="entry name" value="MenD"/>
    <property type="match status" value="1"/>
</dbReference>
<dbReference type="Gene3D" id="3.40.50.970">
    <property type="match status" value="2"/>
</dbReference>
<evidence type="ECO:0000259" key="8">
    <source>
        <dbReference type="Pfam" id="PF02776"/>
    </source>
</evidence>
<keyword evidence="3 6" id="KW-0460">Magnesium</keyword>
<comment type="pathway">
    <text evidence="6">Quinol/quinone metabolism; 1,4-dihydroxy-2-naphthoate biosynthesis; 1,4-dihydroxy-2-naphthoate from chorismate: step 2/7.</text>
</comment>
<keyword evidence="5 6" id="KW-0464">Manganese</keyword>
<evidence type="ECO:0000313" key="10">
    <source>
        <dbReference type="EMBL" id="MFD1063721.1"/>
    </source>
</evidence>
<keyword evidence="11" id="KW-1185">Reference proteome</keyword>
<dbReference type="Pfam" id="PF16582">
    <property type="entry name" value="TPP_enzyme_M_2"/>
    <property type="match status" value="1"/>
</dbReference>
<dbReference type="EMBL" id="JBHTJL010000015">
    <property type="protein sequence ID" value="MFD1063721.1"/>
    <property type="molecule type" value="Genomic_DNA"/>
</dbReference>
<dbReference type="InterPro" id="IPR029061">
    <property type="entry name" value="THDP-binding"/>
</dbReference>
<comment type="pathway">
    <text evidence="6">Quinol/quinone metabolism; menaquinone biosynthesis.</text>
</comment>
<dbReference type="PANTHER" id="PTHR42916:SF1">
    <property type="entry name" value="PROTEIN PHYLLO, CHLOROPLASTIC"/>
    <property type="match status" value="1"/>
</dbReference>
<evidence type="ECO:0000256" key="2">
    <source>
        <dbReference type="ARBA" id="ARBA00022723"/>
    </source>
</evidence>
<name>A0ABW3N8A6_9FLAO</name>
<evidence type="ECO:0000256" key="4">
    <source>
        <dbReference type="ARBA" id="ARBA00023052"/>
    </source>
</evidence>
<dbReference type="Gene3D" id="3.40.50.1220">
    <property type="entry name" value="TPP-binding domain"/>
    <property type="match status" value="1"/>
</dbReference>
<dbReference type="Pfam" id="PF02776">
    <property type="entry name" value="TPP_enzyme_N"/>
    <property type="match status" value="1"/>
</dbReference>
<gene>
    <name evidence="6 10" type="primary">menD</name>
    <name evidence="10" type="ORF">ACFQ1Q_10735</name>
</gene>
<feature type="domain" description="Thiamine pyrophosphate enzyme N-terminal TPP-binding" evidence="8">
    <location>
        <begin position="8"/>
        <end position="120"/>
    </location>
</feature>
<dbReference type="CDD" id="cd07037">
    <property type="entry name" value="TPP_PYR_MenD"/>
    <property type="match status" value="1"/>
</dbReference>
<dbReference type="PIRSF" id="PIRSF004983">
    <property type="entry name" value="MenD"/>
    <property type="match status" value="1"/>
</dbReference>
<dbReference type="CDD" id="cd02009">
    <property type="entry name" value="TPP_SHCHC_synthase"/>
    <property type="match status" value="1"/>
</dbReference>
<keyword evidence="4 6" id="KW-0786">Thiamine pyrophosphate</keyword>
<organism evidence="10 11">
    <name type="scientific">Winogradskyella litorisediminis</name>
    <dbReference type="NCBI Taxonomy" id="1156618"/>
    <lineage>
        <taxon>Bacteria</taxon>
        <taxon>Pseudomonadati</taxon>
        <taxon>Bacteroidota</taxon>
        <taxon>Flavobacteriia</taxon>
        <taxon>Flavobacteriales</taxon>
        <taxon>Flavobacteriaceae</taxon>
        <taxon>Winogradskyella</taxon>
    </lineage>
</organism>
<protein>
    <recommendedName>
        <fullName evidence="6">2-succinyl-5-enolpyruvyl-6-hydroxy-3-cyclohexene-1-carboxylate synthase</fullName>
        <shortName evidence="6">SEPHCHC synthase</shortName>
        <ecNumber evidence="6">2.2.1.9</ecNumber>
    </recommendedName>
    <alternativeName>
        <fullName evidence="6">Menaquinone biosynthesis protein MenD</fullName>
    </alternativeName>
</protein>
<evidence type="ECO:0000256" key="5">
    <source>
        <dbReference type="ARBA" id="ARBA00023211"/>
    </source>
</evidence>
<dbReference type="InterPro" id="IPR011766">
    <property type="entry name" value="TPP_enzyme_TPP-bd"/>
</dbReference>
<keyword evidence="1 6" id="KW-0808">Transferase</keyword>
<dbReference type="Proteomes" id="UP001597013">
    <property type="component" value="Unassembled WGS sequence"/>
</dbReference>
<feature type="domain" description="Menaquinone biosynthesis protein MenD middle" evidence="9">
    <location>
        <begin position="232"/>
        <end position="416"/>
    </location>
</feature>
<dbReference type="InterPro" id="IPR032264">
    <property type="entry name" value="MenD_middle"/>
</dbReference>
<dbReference type="PANTHER" id="PTHR42916">
    <property type="entry name" value="2-SUCCINYL-5-ENOLPYRUVYL-6-HYDROXY-3-CYCLOHEXENE-1-CARBOXYLATE SYNTHASE"/>
    <property type="match status" value="1"/>
</dbReference>
<evidence type="ECO:0000259" key="9">
    <source>
        <dbReference type="Pfam" id="PF16582"/>
    </source>
</evidence>
<dbReference type="SUPFAM" id="SSF52518">
    <property type="entry name" value="Thiamin diphosphate-binding fold (THDP-binding)"/>
    <property type="match status" value="2"/>
</dbReference>
<evidence type="ECO:0000313" key="11">
    <source>
        <dbReference type="Proteomes" id="UP001597013"/>
    </source>
</evidence>
<comment type="caution">
    <text evidence="10">The sequence shown here is derived from an EMBL/GenBank/DDBJ whole genome shotgun (WGS) entry which is preliminary data.</text>
</comment>
<sequence>MNYSKIPLAQTVVTLCKTHNIKHIVISPGSRNAPLTIGFTHDDFFKCYSIVDERCAAFFAMGIAQQTQEPTVVVCTSGSALLNYFPAVSEAYYSRIPLVVISADRPPHLVDIGDGQTIKQKNVYGKHVFHNANLKLDISEAQNSNENDNASFFNKLEKSLGKISSQQNTVQSKNETKIHKALHAAVINSGPVHINVPFDEPLYERVNALTISPKPFRLPNLEEDIDKVLIEDCRKKWANAKRKLVLVGVLQPNSIEQRWLDELAKDDSVIILTETTSNLHHNDIFPGIDKLISAFDEEDFIKFQPEILVTFGGLIVSKRIKRFLRNYKPVSHWHVDLHHANDTFFALKKHIQLKPNTFLELLLSISKTTKSDYKPYWLKTRARRRLMHDNYLKSIPFSDFTVFNSVLKSVPENSQLQVGNSSAIRYTQLFQLSDTITVFCNRGTSGIDGCTSTAIGAATVTDKRVTFITGDLSFLYDSNALWNNYIPNSFRIIVINNNGGGIFRILPGHKNTENFDKFFETKHQLDASHLSKMFGFEYVAAHNQDDLKNALKSFYSISDQPKLLEVFTPSALNDSILLDYFQFIK</sequence>
<dbReference type="Pfam" id="PF02775">
    <property type="entry name" value="TPP_enzyme_C"/>
    <property type="match status" value="1"/>
</dbReference>
<proteinExistence type="inferred from homology"/>
<comment type="function">
    <text evidence="6">Catalyzes the thiamine diphosphate-dependent decarboxylation of 2-oxoglutarate and the subsequent addition of the resulting succinic semialdehyde-thiamine pyrophosphate anion to isochorismate to yield 2-succinyl-5-enolpyruvyl-6-hydroxy-3-cyclohexene-1-carboxylate (SEPHCHC).</text>
</comment>
<comment type="similarity">
    <text evidence="6">Belongs to the TPP enzyme family. MenD subfamily.</text>
</comment>
<comment type="subunit">
    <text evidence="6">Homodimer.</text>
</comment>
<dbReference type="EC" id="2.2.1.9" evidence="6"/>